<comment type="caution">
    <text evidence="3">The sequence shown here is derived from an EMBL/GenBank/DDBJ whole genome shotgun (WGS) entry which is preliminary data.</text>
</comment>
<evidence type="ECO:0000313" key="4">
    <source>
        <dbReference type="Proteomes" id="UP000230094"/>
    </source>
</evidence>
<proteinExistence type="predicted"/>
<dbReference type="AlphaFoldDB" id="A0A2H0TBC8"/>
<reference evidence="4" key="1">
    <citation type="submission" date="2017-09" db="EMBL/GenBank/DDBJ databases">
        <title>Depth-based differentiation of microbial function through sediment-hosted aquifers and enrichment of novel symbionts in the deep terrestrial subsurface.</title>
        <authorList>
            <person name="Probst A.J."/>
            <person name="Ladd B."/>
            <person name="Jarett J.K."/>
            <person name="Geller-Mcgrath D.E."/>
            <person name="Sieber C.M.K."/>
            <person name="Emerson J.B."/>
            <person name="Anantharaman K."/>
            <person name="Thomas B.C."/>
            <person name="Malmstrom R."/>
            <person name="Stieglmeier M."/>
            <person name="Klingl A."/>
            <person name="Woyke T."/>
            <person name="Ryan C.M."/>
            <person name="Banfield J.F."/>
        </authorList>
    </citation>
    <scope>NUCLEOTIDE SEQUENCE [LARGE SCALE GENOMIC DNA]</scope>
</reference>
<protein>
    <submittedName>
        <fullName evidence="3">Uncharacterized protein</fullName>
    </submittedName>
</protein>
<organism evidence="3 4">
    <name type="scientific">Candidatus Nomurabacteria bacterium CG10_big_fil_rev_8_21_14_0_10_35_16</name>
    <dbReference type="NCBI Taxonomy" id="1974731"/>
    <lineage>
        <taxon>Bacteria</taxon>
        <taxon>Candidatus Nomuraibacteriota</taxon>
    </lineage>
</organism>
<evidence type="ECO:0000313" key="3">
    <source>
        <dbReference type="EMBL" id="PIR68316.1"/>
    </source>
</evidence>
<dbReference type="EMBL" id="PFCQ01000011">
    <property type="protein sequence ID" value="PIR68316.1"/>
    <property type="molecule type" value="Genomic_DNA"/>
</dbReference>
<feature type="region of interest" description="Disordered" evidence="1">
    <location>
        <begin position="98"/>
        <end position="121"/>
    </location>
</feature>
<feature type="transmembrane region" description="Helical" evidence="2">
    <location>
        <begin position="7"/>
        <end position="25"/>
    </location>
</feature>
<keyword evidence="2" id="KW-0812">Transmembrane</keyword>
<gene>
    <name evidence="3" type="ORF">COU49_02005</name>
</gene>
<name>A0A2H0TBC8_9BACT</name>
<evidence type="ECO:0000256" key="2">
    <source>
        <dbReference type="SAM" id="Phobius"/>
    </source>
</evidence>
<sequence length="121" mass="13233">MSSNIKNIIIFISVAIVLILVYVFFIKQSPEPANLVSVSDSSTPVNVTDSTLDKDFLPILLNIKNIKLDDSIFSDPAFIVLIDSNVVLVPEGNEGRPNPFASFGVENKINNKTDTPEPQSN</sequence>
<dbReference type="Proteomes" id="UP000230094">
    <property type="component" value="Unassembled WGS sequence"/>
</dbReference>
<accession>A0A2H0TBC8</accession>
<keyword evidence="2" id="KW-1133">Transmembrane helix</keyword>
<evidence type="ECO:0000256" key="1">
    <source>
        <dbReference type="SAM" id="MobiDB-lite"/>
    </source>
</evidence>
<keyword evidence="2" id="KW-0472">Membrane</keyword>